<dbReference type="RefSeq" id="WP_379012043.1">
    <property type="nucleotide sequence ID" value="NZ_JBHSWL010000001.1"/>
</dbReference>
<protein>
    <submittedName>
        <fullName evidence="2">Uncharacterized protein</fullName>
    </submittedName>
</protein>
<name>A0AA37TKC1_9HYPH</name>
<proteinExistence type="predicted"/>
<sequence length="114" mass="11407">MEGAAAPLAEPVGPSWPCAAVDTLGVSEACGAAAWALALTPPKIFDMIEPNMLIPSSAFLAPTGAIARQREGERRVPAGAGGGLGRCKPGPRRRGAGMTAMAGRVPETGQSAIG</sequence>
<evidence type="ECO:0000313" key="3">
    <source>
        <dbReference type="Proteomes" id="UP001157440"/>
    </source>
</evidence>
<evidence type="ECO:0000313" key="2">
    <source>
        <dbReference type="EMBL" id="GLS71311.1"/>
    </source>
</evidence>
<accession>A0AA37TKC1</accession>
<evidence type="ECO:0000256" key="1">
    <source>
        <dbReference type="SAM" id="MobiDB-lite"/>
    </source>
</evidence>
<dbReference type="AlphaFoldDB" id="A0AA37TKC1"/>
<keyword evidence="3" id="KW-1185">Reference proteome</keyword>
<dbReference type="Proteomes" id="UP001157440">
    <property type="component" value="Unassembled WGS sequence"/>
</dbReference>
<gene>
    <name evidence="2" type="ORF">GCM10007890_33240</name>
</gene>
<dbReference type="EMBL" id="BSPL01000017">
    <property type="protein sequence ID" value="GLS71311.1"/>
    <property type="molecule type" value="Genomic_DNA"/>
</dbReference>
<comment type="caution">
    <text evidence="2">The sequence shown here is derived from an EMBL/GenBank/DDBJ whole genome shotgun (WGS) entry which is preliminary data.</text>
</comment>
<feature type="region of interest" description="Disordered" evidence="1">
    <location>
        <begin position="72"/>
        <end position="114"/>
    </location>
</feature>
<reference evidence="3" key="1">
    <citation type="journal article" date="2019" name="Int. J. Syst. Evol. Microbiol.">
        <title>The Global Catalogue of Microorganisms (GCM) 10K type strain sequencing project: providing services to taxonomists for standard genome sequencing and annotation.</title>
        <authorList>
            <consortium name="The Broad Institute Genomics Platform"/>
            <consortium name="The Broad Institute Genome Sequencing Center for Infectious Disease"/>
            <person name="Wu L."/>
            <person name="Ma J."/>
        </authorList>
    </citation>
    <scope>NUCLEOTIDE SEQUENCE [LARGE SCALE GENOMIC DNA]</scope>
    <source>
        <strain evidence="3">NBRC 103632</strain>
    </source>
</reference>
<organism evidence="2 3">
    <name type="scientific">Methylobacterium tardum</name>
    <dbReference type="NCBI Taxonomy" id="374432"/>
    <lineage>
        <taxon>Bacteria</taxon>
        <taxon>Pseudomonadati</taxon>
        <taxon>Pseudomonadota</taxon>
        <taxon>Alphaproteobacteria</taxon>
        <taxon>Hyphomicrobiales</taxon>
        <taxon>Methylobacteriaceae</taxon>
        <taxon>Methylobacterium</taxon>
    </lineage>
</organism>